<gene>
    <name evidence="5" type="ORF">FSW04_19450</name>
</gene>
<feature type="domain" description="AMP-dependent synthetase/ligase" evidence="3">
    <location>
        <begin position="38"/>
        <end position="418"/>
    </location>
</feature>
<dbReference type="PANTHER" id="PTHR43201:SF32">
    <property type="entry name" value="2-SUCCINYLBENZOATE--COA LIGASE, CHLOROPLASTIC_PEROXISOMAL"/>
    <property type="match status" value="1"/>
</dbReference>
<dbReference type="InterPro" id="IPR025110">
    <property type="entry name" value="AMP-bd_C"/>
</dbReference>
<evidence type="ECO:0000259" key="4">
    <source>
        <dbReference type="Pfam" id="PF13193"/>
    </source>
</evidence>
<organism evidence="5 6">
    <name type="scientific">Baekduia soli</name>
    <dbReference type="NCBI Taxonomy" id="496014"/>
    <lineage>
        <taxon>Bacteria</taxon>
        <taxon>Bacillati</taxon>
        <taxon>Actinomycetota</taxon>
        <taxon>Thermoleophilia</taxon>
        <taxon>Solirubrobacterales</taxon>
        <taxon>Baekduiaceae</taxon>
        <taxon>Baekduia</taxon>
    </lineage>
</organism>
<dbReference type="KEGG" id="bsol:FSW04_19450"/>
<evidence type="ECO:0000256" key="2">
    <source>
        <dbReference type="ARBA" id="ARBA00022598"/>
    </source>
</evidence>
<dbReference type="Gene3D" id="3.40.50.12780">
    <property type="entry name" value="N-terminal domain of ligase-like"/>
    <property type="match status" value="1"/>
</dbReference>
<proteinExistence type="inferred from homology"/>
<protein>
    <submittedName>
        <fullName evidence="5">AMP-binding protein</fullName>
    </submittedName>
</protein>
<evidence type="ECO:0000259" key="3">
    <source>
        <dbReference type="Pfam" id="PF00501"/>
    </source>
</evidence>
<sequence length="558" mass="60368">MSASPDDLDVTSLRHRRASHRWDRVSVGDFFERLTWSFPDREAIVARPGAFAHPVHERVTYRRADERANQVANALAARGLQPGDRVVMVCDNSVEAYLCKIGIAKAGMTCVPINPMLAPDVIAHLLGLTEPGFAIVDAELWPRMEAAFGRAGVAPGVTITIGGGPVGDSTDFLGFVEGMPVTEPDVEIHGDDVWEIIFTTGTTAMPKGVMITHTYSYFTAYSFALTQTRGVPLESDMRLCAFLPLIFHIADQSFTFPVWVSGGTLVMGRRFDAAAVAAAIDEERITTLYGGSPAMLADIADALEARPTPPSERRLRNAIYAWSAAPPALIDRLKALVGGEFLGVGILGQTEAMSSHRFPTDQFEEIFRATAPVQNYVGAPNPMLAADVVDDEGRSLAGSPGVPGEVVYRGPVITAGYYRDEAATREAFRGGWFHSGDTCAYDEHGLRIMLDRSKDIIKSGGENVSSLRVEAVLNEHPAVSRAAVVGLPHDHWGEAVTAFVILRPDGRASADELMAWARERLAGFESPKGVVFVDELPLAVGGKILKYKLRAEHAAHYG</sequence>
<dbReference type="InterPro" id="IPR045851">
    <property type="entry name" value="AMP-bd_C_sf"/>
</dbReference>
<dbReference type="PANTHER" id="PTHR43201">
    <property type="entry name" value="ACYL-COA SYNTHETASE"/>
    <property type="match status" value="1"/>
</dbReference>
<evidence type="ECO:0000256" key="1">
    <source>
        <dbReference type="ARBA" id="ARBA00006432"/>
    </source>
</evidence>
<evidence type="ECO:0000313" key="5">
    <source>
        <dbReference type="EMBL" id="QEC49530.1"/>
    </source>
</evidence>
<dbReference type="GO" id="GO:0006631">
    <property type="term" value="P:fatty acid metabolic process"/>
    <property type="evidence" value="ECO:0007669"/>
    <property type="project" value="TreeGrafter"/>
</dbReference>
<evidence type="ECO:0000313" key="6">
    <source>
        <dbReference type="Proteomes" id="UP000321805"/>
    </source>
</evidence>
<dbReference type="GO" id="GO:0031956">
    <property type="term" value="F:medium-chain fatty acid-CoA ligase activity"/>
    <property type="evidence" value="ECO:0007669"/>
    <property type="project" value="TreeGrafter"/>
</dbReference>
<keyword evidence="6" id="KW-1185">Reference proteome</keyword>
<reference evidence="5 6" key="1">
    <citation type="journal article" date="2018" name="J. Microbiol.">
        <title>Baekduia soli gen. nov., sp. nov., a novel bacterium isolated from the soil of Baekdu Mountain and proposal of a novel family name, Baekduiaceae fam. nov.</title>
        <authorList>
            <person name="An D.S."/>
            <person name="Siddiqi M.Z."/>
            <person name="Kim K.H."/>
            <person name="Yu H.S."/>
            <person name="Im W.T."/>
        </authorList>
    </citation>
    <scope>NUCLEOTIDE SEQUENCE [LARGE SCALE GENOMIC DNA]</scope>
    <source>
        <strain evidence="5 6">BR7-21</strain>
    </source>
</reference>
<dbReference type="Proteomes" id="UP000321805">
    <property type="component" value="Chromosome"/>
</dbReference>
<dbReference type="Pfam" id="PF13193">
    <property type="entry name" value="AMP-binding_C"/>
    <property type="match status" value="1"/>
</dbReference>
<dbReference type="FunFam" id="3.30.300.30:FF:000008">
    <property type="entry name" value="2,3-dihydroxybenzoate-AMP ligase"/>
    <property type="match status" value="1"/>
</dbReference>
<dbReference type="RefSeq" id="WP_146921896.1">
    <property type="nucleotide sequence ID" value="NZ_CP042430.1"/>
</dbReference>
<dbReference type="SUPFAM" id="SSF56801">
    <property type="entry name" value="Acetyl-CoA synthetase-like"/>
    <property type="match status" value="1"/>
</dbReference>
<comment type="similarity">
    <text evidence="1">Belongs to the ATP-dependent AMP-binding enzyme family.</text>
</comment>
<dbReference type="Pfam" id="PF00501">
    <property type="entry name" value="AMP-binding"/>
    <property type="match status" value="1"/>
</dbReference>
<dbReference type="AlphaFoldDB" id="A0A5B8U935"/>
<dbReference type="InterPro" id="IPR042099">
    <property type="entry name" value="ANL_N_sf"/>
</dbReference>
<accession>A0A5B8U935</accession>
<dbReference type="Gene3D" id="3.30.300.30">
    <property type="match status" value="1"/>
</dbReference>
<dbReference type="OrthoDB" id="9803968at2"/>
<keyword evidence="2" id="KW-0436">Ligase</keyword>
<dbReference type="EMBL" id="CP042430">
    <property type="protein sequence ID" value="QEC49530.1"/>
    <property type="molecule type" value="Genomic_DNA"/>
</dbReference>
<feature type="domain" description="AMP-binding enzyme C-terminal" evidence="4">
    <location>
        <begin position="469"/>
        <end position="543"/>
    </location>
</feature>
<name>A0A5B8U935_9ACTN</name>
<dbReference type="InterPro" id="IPR000873">
    <property type="entry name" value="AMP-dep_synth/lig_dom"/>
</dbReference>